<protein>
    <submittedName>
        <fullName evidence="3">Flavin reductase family protein</fullName>
    </submittedName>
</protein>
<keyword evidence="4" id="KW-1185">Reference proteome</keyword>
<dbReference type="InterPro" id="IPR002563">
    <property type="entry name" value="Flavin_Rdtase-like_dom"/>
</dbReference>
<dbReference type="InterPro" id="IPR012349">
    <property type="entry name" value="Split_barrel_FMN-bd"/>
</dbReference>
<dbReference type="PANTHER" id="PTHR30466">
    <property type="entry name" value="FLAVIN REDUCTASE"/>
    <property type="match status" value="1"/>
</dbReference>
<dbReference type="EMBL" id="CP041616">
    <property type="protein sequence ID" value="QDO88262.1"/>
    <property type="molecule type" value="Genomic_DNA"/>
</dbReference>
<dbReference type="Pfam" id="PF01613">
    <property type="entry name" value="Flavin_Reduct"/>
    <property type="match status" value="1"/>
</dbReference>
<evidence type="ECO:0000259" key="2">
    <source>
        <dbReference type="SMART" id="SM00903"/>
    </source>
</evidence>
<dbReference type="GO" id="GO:0006208">
    <property type="term" value="P:pyrimidine nucleobase catabolic process"/>
    <property type="evidence" value="ECO:0007669"/>
    <property type="project" value="TreeGrafter"/>
</dbReference>
<feature type="domain" description="Flavin reductase like" evidence="2">
    <location>
        <begin position="23"/>
        <end position="166"/>
    </location>
</feature>
<dbReference type="OrthoDB" id="8901155at2"/>
<dbReference type="GO" id="GO:0042602">
    <property type="term" value="F:riboflavin reductase (NADPH) activity"/>
    <property type="evidence" value="ECO:0007669"/>
    <property type="project" value="TreeGrafter"/>
</dbReference>
<accession>A0A516G9T7</accession>
<evidence type="ECO:0000256" key="1">
    <source>
        <dbReference type="ARBA" id="ARBA00023002"/>
    </source>
</evidence>
<dbReference type="PANTHER" id="PTHR30466:SF1">
    <property type="entry name" value="FMN REDUCTASE (NADH) RUTF"/>
    <property type="match status" value="1"/>
</dbReference>
<dbReference type="InterPro" id="IPR050268">
    <property type="entry name" value="NADH-dep_flavin_reductase"/>
</dbReference>
<dbReference type="KEGG" id="orz:FNH13_07805"/>
<sequence>MSAQPLTHPTVPPDVHLDLRTAFGQAAASTWVVTGSGERGPVGFTAISIISVSLTPPLVSFNISKNSSSLVTLAHTGRAALHLLGEGQEALAQRFARDRSKRFVDDDVWAYDDHGLPRLRDVRVRLITRVQDLVDAGDSFVTIARVEHATTVPGRPLLHHAGAYAPLATPTTAGA</sequence>
<evidence type="ECO:0000313" key="4">
    <source>
        <dbReference type="Proteomes" id="UP000315395"/>
    </source>
</evidence>
<keyword evidence="1" id="KW-0560">Oxidoreductase</keyword>
<proteinExistence type="predicted"/>
<dbReference type="SUPFAM" id="SSF50475">
    <property type="entry name" value="FMN-binding split barrel"/>
    <property type="match status" value="1"/>
</dbReference>
<dbReference type="Proteomes" id="UP000315395">
    <property type="component" value="Chromosome"/>
</dbReference>
<evidence type="ECO:0000313" key="3">
    <source>
        <dbReference type="EMBL" id="QDO88262.1"/>
    </source>
</evidence>
<dbReference type="SMART" id="SM00903">
    <property type="entry name" value="Flavin_Reduct"/>
    <property type="match status" value="1"/>
</dbReference>
<dbReference type="AlphaFoldDB" id="A0A516G9T7"/>
<dbReference type="RefSeq" id="WP_143782937.1">
    <property type="nucleotide sequence ID" value="NZ_CP041616.1"/>
</dbReference>
<organism evidence="3 4">
    <name type="scientific">Ornithinimicrobium ciconiae</name>
    <dbReference type="NCBI Taxonomy" id="2594265"/>
    <lineage>
        <taxon>Bacteria</taxon>
        <taxon>Bacillati</taxon>
        <taxon>Actinomycetota</taxon>
        <taxon>Actinomycetes</taxon>
        <taxon>Micrococcales</taxon>
        <taxon>Ornithinimicrobiaceae</taxon>
        <taxon>Ornithinimicrobium</taxon>
    </lineage>
</organism>
<gene>
    <name evidence="3" type="ORF">FNH13_07805</name>
</gene>
<name>A0A516G9T7_9MICO</name>
<dbReference type="GO" id="GO:0010181">
    <property type="term" value="F:FMN binding"/>
    <property type="evidence" value="ECO:0007669"/>
    <property type="project" value="InterPro"/>
</dbReference>
<reference evidence="3 4" key="1">
    <citation type="submission" date="2019-07" db="EMBL/GenBank/DDBJ databases">
        <title>complete genome sequencing of Ornithinimicrobium sp. H23M54.</title>
        <authorList>
            <person name="Bae J.-W."/>
            <person name="Lee S.-Y."/>
        </authorList>
    </citation>
    <scope>NUCLEOTIDE SEQUENCE [LARGE SCALE GENOMIC DNA]</scope>
    <source>
        <strain evidence="3 4">H23M54</strain>
    </source>
</reference>
<dbReference type="Gene3D" id="2.30.110.10">
    <property type="entry name" value="Electron Transport, Fmn-binding Protein, Chain A"/>
    <property type="match status" value="1"/>
</dbReference>